<comment type="subcellular location">
    <subcellularLocation>
        <location evidence="1">Membrane</location>
        <topology evidence="1">Multi-pass membrane protein</topology>
    </subcellularLocation>
</comment>
<dbReference type="Proteomes" id="UP001233999">
    <property type="component" value="Unassembled WGS sequence"/>
</dbReference>
<evidence type="ECO:0000259" key="11">
    <source>
        <dbReference type="PROSITE" id="PS50262"/>
    </source>
</evidence>
<dbReference type="PANTHER" id="PTHR45695">
    <property type="entry name" value="LEUCOKININ RECEPTOR-RELATED"/>
    <property type="match status" value="1"/>
</dbReference>
<feature type="non-terminal residue" evidence="12">
    <location>
        <position position="1"/>
    </location>
</feature>
<feature type="transmembrane region" description="Helical" evidence="9">
    <location>
        <begin position="663"/>
        <end position="682"/>
    </location>
</feature>
<dbReference type="PROSITE" id="PS50262">
    <property type="entry name" value="G_PROTEIN_RECEP_F1_2"/>
    <property type="match status" value="1"/>
</dbReference>
<dbReference type="SUPFAM" id="SSF81321">
    <property type="entry name" value="Family A G protein-coupled receptor-like"/>
    <property type="match status" value="1"/>
</dbReference>
<dbReference type="PANTHER" id="PTHR45695:SF9">
    <property type="entry name" value="LEUCOKININ RECEPTOR"/>
    <property type="match status" value="1"/>
</dbReference>
<feature type="transmembrane region" description="Helical" evidence="9">
    <location>
        <begin position="710"/>
        <end position="730"/>
    </location>
</feature>
<dbReference type="InterPro" id="IPR000276">
    <property type="entry name" value="GPCR_Rhodpsn"/>
</dbReference>
<evidence type="ECO:0000256" key="8">
    <source>
        <dbReference type="ARBA" id="ARBA00023224"/>
    </source>
</evidence>
<dbReference type="AlphaFoldDB" id="A0AAD8EAS9"/>
<dbReference type="Gene3D" id="1.20.1070.10">
    <property type="entry name" value="Rhodopsin 7-helix transmembrane proteins"/>
    <property type="match status" value="1"/>
</dbReference>
<evidence type="ECO:0000256" key="1">
    <source>
        <dbReference type="ARBA" id="ARBA00004141"/>
    </source>
</evidence>
<evidence type="ECO:0000256" key="9">
    <source>
        <dbReference type="SAM" id="Phobius"/>
    </source>
</evidence>
<feature type="signal peptide" evidence="10">
    <location>
        <begin position="1"/>
        <end position="22"/>
    </location>
</feature>
<dbReference type="GO" id="GO:0004930">
    <property type="term" value="F:G protein-coupled receptor activity"/>
    <property type="evidence" value="ECO:0007669"/>
    <property type="project" value="UniProtKB-KW"/>
</dbReference>
<feature type="transmembrane region" description="Helical" evidence="9">
    <location>
        <begin position="620"/>
        <end position="642"/>
    </location>
</feature>
<keyword evidence="6 9" id="KW-0472">Membrane</keyword>
<evidence type="ECO:0000313" key="13">
    <source>
        <dbReference type="Proteomes" id="UP001233999"/>
    </source>
</evidence>
<evidence type="ECO:0000256" key="3">
    <source>
        <dbReference type="ARBA" id="ARBA00022692"/>
    </source>
</evidence>
<keyword evidence="3 9" id="KW-0812">Transmembrane</keyword>
<evidence type="ECO:0000256" key="7">
    <source>
        <dbReference type="ARBA" id="ARBA00023170"/>
    </source>
</evidence>
<dbReference type="EMBL" id="JASPKZ010007701">
    <property type="protein sequence ID" value="KAJ9582957.1"/>
    <property type="molecule type" value="Genomic_DNA"/>
</dbReference>
<comment type="similarity">
    <text evidence="2">Belongs to the G-protein coupled receptor 1 family.</text>
</comment>
<accession>A0AAD8EAS9</accession>
<feature type="non-terminal residue" evidence="12">
    <location>
        <position position="754"/>
    </location>
</feature>
<feature type="chain" id="PRO_5042041175" description="G-protein coupled receptors family 1 profile domain-containing protein" evidence="10">
    <location>
        <begin position="23"/>
        <end position="754"/>
    </location>
</feature>
<feature type="transmembrane region" description="Helical" evidence="9">
    <location>
        <begin position="580"/>
        <end position="600"/>
    </location>
</feature>
<gene>
    <name evidence="12" type="ORF">L9F63_022718</name>
</gene>
<keyword evidence="13" id="KW-1185">Reference proteome</keyword>
<keyword evidence="5" id="KW-0297">G-protein coupled receptor</keyword>
<protein>
    <recommendedName>
        <fullName evidence="11">G-protein coupled receptors family 1 profile domain-containing protein</fullName>
    </recommendedName>
</protein>
<evidence type="ECO:0000313" key="12">
    <source>
        <dbReference type="EMBL" id="KAJ9582957.1"/>
    </source>
</evidence>
<dbReference type="Pfam" id="PF00001">
    <property type="entry name" value="7tm_1"/>
    <property type="match status" value="1"/>
</dbReference>
<evidence type="ECO:0000256" key="6">
    <source>
        <dbReference type="ARBA" id="ARBA00023136"/>
    </source>
</evidence>
<dbReference type="PRINTS" id="PR00237">
    <property type="entry name" value="GPCRRHODOPSN"/>
</dbReference>
<evidence type="ECO:0000256" key="4">
    <source>
        <dbReference type="ARBA" id="ARBA00022989"/>
    </source>
</evidence>
<evidence type="ECO:0000256" key="5">
    <source>
        <dbReference type="ARBA" id="ARBA00023040"/>
    </source>
</evidence>
<keyword evidence="4 9" id="KW-1133">Transmembrane helix</keyword>
<name>A0AAD8EAS9_DIPPU</name>
<sequence>MVNLLHSVLSKFLLLYIQSTTGNNAAIIPSPGDLIKLNSNNKYSAAGSGDISTDISIIEYTSITSELPASQDTELPFLVPEEMTKTIYTASQATFEVIEEIEILGTAPDQLSTVTTDTPSTLSKINFSKVLNGIYPESTYSKIHSLLNTDIQTSTTSSRQSSIIIKASETTNTALRKILILDNIESSDNTLGKNSSVFNDIEISTIMSAKTLPVINEIELSMKTYAVTVHKNKESPTSTSERVFTVIDDSESYVTSSQQSDILSLEETSNYSIESTHPTILIDEYRSTTDRTECEALTTVSIVKKYQDIISARNDLDYLFNQTMTLCHSFAETKNHSIGESTMDQTKRYLNVSKWFIEAVELQSQIVLCQNNTKFEKYKVDGMNEYKVKLEIVEIISEELSKMMENDTKAPNASDQRTSERMMELFEELFTIIKLNKRINILEYNGRTQLLKYKESSKIRYLADLIKIVVEIISTQKEILRIIKNSENMKYMYGEKYMSKLHMTKSLVNISRIEGQLNGMQKFLQEGVEQHELEEKMIFLDHVIRPIVLGIIFIVGIIGNIVLLLVFINYKDMRTAPNAMIINLNISDILCLFVNILFYLLETTVTDWTLGTIVCKLYRFGRYLTLGLSIYSLVFISIQRFLALTDYLSFEFKCRFFGKFQSTLNVIFIWILASAIASPRAIKAHVPYQVCMSGTTEDKDFYKALSYVDFALFCGFPLLIISVTSGLTSARLKSSVKYMPGETIGLEEVKKARV</sequence>
<feature type="domain" description="G-protein coupled receptors family 1 profile" evidence="11">
    <location>
        <begin position="559"/>
        <end position="754"/>
    </location>
</feature>
<comment type="caution">
    <text evidence="12">The sequence shown here is derived from an EMBL/GenBank/DDBJ whole genome shotgun (WGS) entry which is preliminary data.</text>
</comment>
<dbReference type="InterPro" id="IPR017452">
    <property type="entry name" value="GPCR_Rhodpsn_7TM"/>
</dbReference>
<proteinExistence type="inferred from homology"/>
<dbReference type="GO" id="GO:0005886">
    <property type="term" value="C:plasma membrane"/>
    <property type="evidence" value="ECO:0007669"/>
    <property type="project" value="TreeGrafter"/>
</dbReference>
<keyword evidence="8" id="KW-0807">Transducer</keyword>
<evidence type="ECO:0000256" key="10">
    <source>
        <dbReference type="SAM" id="SignalP"/>
    </source>
</evidence>
<evidence type="ECO:0000256" key="2">
    <source>
        <dbReference type="ARBA" id="ARBA00010663"/>
    </source>
</evidence>
<organism evidence="12 13">
    <name type="scientific">Diploptera punctata</name>
    <name type="common">Pacific beetle cockroach</name>
    <dbReference type="NCBI Taxonomy" id="6984"/>
    <lineage>
        <taxon>Eukaryota</taxon>
        <taxon>Metazoa</taxon>
        <taxon>Ecdysozoa</taxon>
        <taxon>Arthropoda</taxon>
        <taxon>Hexapoda</taxon>
        <taxon>Insecta</taxon>
        <taxon>Pterygota</taxon>
        <taxon>Neoptera</taxon>
        <taxon>Polyneoptera</taxon>
        <taxon>Dictyoptera</taxon>
        <taxon>Blattodea</taxon>
        <taxon>Blaberoidea</taxon>
        <taxon>Blaberidae</taxon>
        <taxon>Diplopterinae</taxon>
        <taxon>Diploptera</taxon>
    </lineage>
</organism>
<keyword evidence="10" id="KW-0732">Signal</keyword>
<feature type="transmembrane region" description="Helical" evidence="9">
    <location>
        <begin position="547"/>
        <end position="568"/>
    </location>
</feature>
<dbReference type="CDD" id="cd00637">
    <property type="entry name" value="7tm_classA_rhodopsin-like"/>
    <property type="match status" value="1"/>
</dbReference>
<keyword evidence="7" id="KW-0675">Receptor</keyword>
<reference evidence="12" key="1">
    <citation type="journal article" date="2023" name="IScience">
        <title>Live-bearing cockroach genome reveals convergent evolutionary mechanisms linked to viviparity in insects and beyond.</title>
        <authorList>
            <person name="Fouks B."/>
            <person name="Harrison M.C."/>
            <person name="Mikhailova A.A."/>
            <person name="Marchal E."/>
            <person name="English S."/>
            <person name="Carruthers M."/>
            <person name="Jennings E.C."/>
            <person name="Chiamaka E.L."/>
            <person name="Frigard R.A."/>
            <person name="Pippel M."/>
            <person name="Attardo G.M."/>
            <person name="Benoit J.B."/>
            <person name="Bornberg-Bauer E."/>
            <person name="Tobe S.S."/>
        </authorList>
    </citation>
    <scope>NUCLEOTIDE SEQUENCE</scope>
    <source>
        <strain evidence="12">Stay&amp;Tobe</strain>
    </source>
</reference>
<reference evidence="12" key="2">
    <citation type="submission" date="2023-05" db="EMBL/GenBank/DDBJ databases">
        <authorList>
            <person name="Fouks B."/>
        </authorList>
    </citation>
    <scope>NUCLEOTIDE SEQUENCE</scope>
    <source>
        <strain evidence="12">Stay&amp;Tobe</strain>
        <tissue evidence="12">Testes</tissue>
    </source>
</reference>